<organism evidence="7 8">
    <name type="scientific">Hibiscus sabdariffa</name>
    <name type="common">roselle</name>
    <dbReference type="NCBI Taxonomy" id="183260"/>
    <lineage>
        <taxon>Eukaryota</taxon>
        <taxon>Viridiplantae</taxon>
        <taxon>Streptophyta</taxon>
        <taxon>Embryophyta</taxon>
        <taxon>Tracheophyta</taxon>
        <taxon>Spermatophyta</taxon>
        <taxon>Magnoliopsida</taxon>
        <taxon>eudicotyledons</taxon>
        <taxon>Gunneridae</taxon>
        <taxon>Pentapetalae</taxon>
        <taxon>rosids</taxon>
        <taxon>malvids</taxon>
        <taxon>Malvales</taxon>
        <taxon>Malvaceae</taxon>
        <taxon>Malvoideae</taxon>
        <taxon>Hibiscus</taxon>
    </lineage>
</organism>
<dbReference type="Gene3D" id="3.90.70.10">
    <property type="entry name" value="Cysteine proteinases"/>
    <property type="match status" value="1"/>
</dbReference>
<evidence type="ECO:0000256" key="3">
    <source>
        <dbReference type="ARBA" id="ARBA00022801"/>
    </source>
</evidence>
<feature type="compositionally biased region" description="Polar residues" evidence="5">
    <location>
        <begin position="1"/>
        <end position="20"/>
    </location>
</feature>
<evidence type="ECO:0000256" key="2">
    <source>
        <dbReference type="ARBA" id="ARBA00022670"/>
    </source>
</evidence>
<feature type="domain" description="Peptidase C1A papain C-terminal" evidence="6">
    <location>
        <begin position="12"/>
        <end position="102"/>
    </location>
</feature>
<name>A0ABR2TMP1_9ROSI</name>
<dbReference type="Pfam" id="PF00112">
    <property type="entry name" value="Peptidase_C1"/>
    <property type="match status" value="1"/>
</dbReference>
<dbReference type="SUPFAM" id="SSF54001">
    <property type="entry name" value="Cysteine proteinases"/>
    <property type="match status" value="1"/>
</dbReference>
<gene>
    <name evidence="7" type="ORF">V6N11_023318</name>
</gene>
<dbReference type="InterPro" id="IPR038765">
    <property type="entry name" value="Papain-like_cys_pep_sf"/>
</dbReference>
<dbReference type="EMBL" id="JBBPBN010000005">
    <property type="protein sequence ID" value="KAK9038452.1"/>
    <property type="molecule type" value="Genomic_DNA"/>
</dbReference>
<evidence type="ECO:0000256" key="5">
    <source>
        <dbReference type="SAM" id="MobiDB-lite"/>
    </source>
</evidence>
<keyword evidence="2" id="KW-0645">Protease</keyword>
<keyword evidence="8" id="KW-1185">Reference proteome</keyword>
<evidence type="ECO:0000313" key="8">
    <source>
        <dbReference type="Proteomes" id="UP001396334"/>
    </source>
</evidence>
<sequence length="103" mass="11303">MRYAATENSPTTGQLISLTEQEPVDCDEGVDQGCEGGEMEDAFKFITAMMELATNQRRLPMQAASTMTSYEDVPENNEQTLQKAVANQPVSVFIDVGGYAFQL</sequence>
<protein>
    <recommendedName>
        <fullName evidence="6">Peptidase C1A papain C-terminal domain-containing protein</fullName>
    </recommendedName>
</protein>
<feature type="region of interest" description="Disordered" evidence="5">
    <location>
        <begin position="1"/>
        <end position="24"/>
    </location>
</feature>
<keyword evidence="3" id="KW-0378">Hydrolase</keyword>
<evidence type="ECO:0000313" key="7">
    <source>
        <dbReference type="EMBL" id="KAK9038452.1"/>
    </source>
</evidence>
<comment type="similarity">
    <text evidence="1">Belongs to the peptidase C1 family.</text>
</comment>
<keyword evidence="4" id="KW-0788">Thiol protease</keyword>
<dbReference type="InterPro" id="IPR013128">
    <property type="entry name" value="Peptidase_C1A"/>
</dbReference>
<dbReference type="Proteomes" id="UP001396334">
    <property type="component" value="Unassembled WGS sequence"/>
</dbReference>
<accession>A0ABR2TMP1</accession>
<evidence type="ECO:0000256" key="1">
    <source>
        <dbReference type="ARBA" id="ARBA00008455"/>
    </source>
</evidence>
<proteinExistence type="inferred from homology"/>
<dbReference type="InterPro" id="IPR000668">
    <property type="entry name" value="Peptidase_C1A_C"/>
</dbReference>
<reference evidence="7 8" key="1">
    <citation type="journal article" date="2024" name="G3 (Bethesda)">
        <title>Genome assembly of Hibiscus sabdariffa L. provides insights into metabolisms of medicinal natural products.</title>
        <authorList>
            <person name="Kim T."/>
        </authorList>
    </citation>
    <scope>NUCLEOTIDE SEQUENCE [LARGE SCALE GENOMIC DNA]</scope>
    <source>
        <strain evidence="7">TK-2024</strain>
        <tissue evidence="7">Old leaves</tissue>
    </source>
</reference>
<evidence type="ECO:0000259" key="6">
    <source>
        <dbReference type="Pfam" id="PF00112"/>
    </source>
</evidence>
<evidence type="ECO:0000256" key="4">
    <source>
        <dbReference type="ARBA" id="ARBA00022807"/>
    </source>
</evidence>
<dbReference type="PANTHER" id="PTHR12411">
    <property type="entry name" value="CYSTEINE PROTEASE FAMILY C1-RELATED"/>
    <property type="match status" value="1"/>
</dbReference>
<comment type="caution">
    <text evidence="7">The sequence shown here is derived from an EMBL/GenBank/DDBJ whole genome shotgun (WGS) entry which is preliminary data.</text>
</comment>